<evidence type="ECO:0000313" key="1">
    <source>
        <dbReference type="EMBL" id="MCD7456835.1"/>
    </source>
</evidence>
<name>A0ABS8SDE5_DATST</name>
<dbReference type="InterPro" id="IPR032675">
    <property type="entry name" value="LRR_dom_sf"/>
</dbReference>
<proteinExistence type="predicted"/>
<sequence length="271" mass="31201">MVVDSRSQGGELSVHKRDNDMNPSYISYQKHDIPRRLCLYLQEALTCLRYVAVRVAQDSSLSFSANLWNLETLIVKGLGGQDTNRIFAKIPNLQKLRCEVLTCDAFFPAFNNLTKLEMLKFSWGRAGTWATVLNLPPSLKKLTLSNGRIFSLDQVATLPKLVVLKLQQVIIESEEWEVTDEQFLHLKFLKLQDPFFSEWNVSDDAFPCLEHLVLRRLRRLEKIPSRFADMPTLKSIEVMTCKESLVESAKDIKETQVEEMQNSGFKLFIQK</sequence>
<organism evidence="1 2">
    <name type="scientific">Datura stramonium</name>
    <name type="common">Jimsonweed</name>
    <name type="synonym">Common thornapple</name>
    <dbReference type="NCBI Taxonomy" id="4076"/>
    <lineage>
        <taxon>Eukaryota</taxon>
        <taxon>Viridiplantae</taxon>
        <taxon>Streptophyta</taxon>
        <taxon>Embryophyta</taxon>
        <taxon>Tracheophyta</taxon>
        <taxon>Spermatophyta</taxon>
        <taxon>Magnoliopsida</taxon>
        <taxon>eudicotyledons</taxon>
        <taxon>Gunneridae</taxon>
        <taxon>Pentapetalae</taxon>
        <taxon>asterids</taxon>
        <taxon>lamiids</taxon>
        <taxon>Solanales</taxon>
        <taxon>Solanaceae</taxon>
        <taxon>Solanoideae</taxon>
        <taxon>Datureae</taxon>
        <taxon>Datura</taxon>
    </lineage>
</organism>
<dbReference type="PANTHER" id="PTHR15140">
    <property type="entry name" value="TUBULIN-SPECIFIC CHAPERONE E"/>
    <property type="match status" value="1"/>
</dbReference>
<dbReference type="PANTHER" id="PTHR15140:SF42">
    <property type="entry name" value="LATE BLIGHT RESISTANCE PROTEIN R1-A-LIKE"/>
    <property type="match status" value="1"/>
</dbReference>
<comment type="caution">
    <text evidence="1">The sequence shown here is derived from an EMBL/GenBank/DDBJ whole genome shotgun (WGS) entry which is preliminary data.</text>
</comment>
<dbReference type="EMBL" id="JACEIK010000426">
    <property type="protein sequence ID" value="MCD7456835.1"/>
    <property type="molecule type" value="Genomic_DNA"/>
</dbReference>
<dbReference type="InterPro" id="IPR001611">
    <property type="entry name" value="Leu-rich_rpt"/>
</dbReference>
<reference evidence="1 2" key="1">
    <citation type="journal article" date="2021" name="BMC Genomics">
        <title>Datura genome reveals duplications of psychoactive alkaloid biosynthetic genes and high mutation rate following tissue culture.</title>
        <authorList>
            <person name="Rajewski A."/>
            <person name="Carter-House D."/>
            <person name="Stajich J."/>
            <person name="Litt A."/>
        </authorList>
    </citation>
    <scope>NUCLEOTIDE SEQUENCE [LARGE SCALE GENOMIC DNA]</scope>
    <source>
        <strain evidence="1">AR-01</strain>
    </source>
</reference>
<dbReference type="SUPFAM" id="SSF52058">
    <property type="entry name" value="L domain-like"/>
    <property type="match status" value="1"/>
</dbReference>
<gene>
    <name evidence="1" type="ORF">HAX54_033318</name>
</gene>
<dbReference type="PROSITE" id="PS51450">
    <property type="entry name" value="LRR"/>
    <property type="match status" value="1"/>
</dbReference>
<dbReference type="Gene3D" id="3.80.10.10">
    <property type="entry name" value="Ribonuclease Inhibitor"/>
    <property type="match status" value="1"/>
</dbReference>
<dbReference type="Proteomes" id="UP000823775">
    <property type="component" value="Unassembled WGS sequence"/>
</dbReference>
<accession>A0ABS8SDE5</accession>
<protein>
    <submittedName>
        <fullName evidence="1">Uncharacterized protein</fullName>
    </submittedName>
</protein>
<keyword evidence="2" id="KW-1185">Reference proteome</keyword>
<evidence type="ECO:0000313" key="2">
    <source>
        <dbReference type="Proteomes" id="UP000823775"/>
    </source>
</evidence>